<dbReference type="PANTHER" id="PTHR24305">
    <property type="entry name" value="CYTOCHROME P450"/>
    <property type="match status" value="1"/>
</dbReference>
<evidence type="ECO:0000256" key="1">
    <source>
        <dbReference type="ARBA" id="ARBA00010617"/>
    </source>
</evidence>
<dbReference type="InterPro" id="IPR050121">
    <property type="entry name" value="Cytochrome_P450_monoxygenase"/>
</dbReference>
<dbReference type="InterPro" id="IPR001128">
    <property type="entry name" value="Cyt_P450"/>
</dbReference>
<dbReference type="GO" id="GO:0016705">
    <property type="term" value="F:oxidoreductase activity, acting on paired donors, with incorporation or reduction of molecular oxygen"/>
    <property type="evidence" value="ECO:0007669"/>
    <property type="project" value="InterPro"/>
</dbReference>
<dbReference type="Pfam" id="PF00067">
    <property type="entry name" value="p450"/>
    <property type="match status" value="1"/>
</dbReference>
<dbReference type="GO" id="GO:0020037">
    <property type="term" value="F:heme binding"/>
    <property type="evidence" value="ECO:0007669"/>
    <property type="project" value="InterPro"/>
</dbReference>
<gene>
    <name evidence="3" type="ORF">CCAE0312_LOCUS250</name>
</gene>
<dbReference type="GO" id="GO:0004497">
    <property type="term" value="F:monooxygenase activity"/>
    <property type="evidence" value="ECO:0007669"/>
    <property type="project" value="InterPro"/>
</dbReference>
<dbReference type="PRINTS" id="PR00463">
    <property type="entry name" value="EP450I"/>
</dbReference>
<dbReference type="EMBL" id="HBGH01000488">
    <property type="protein sequence ID" value="CAD9221123.1"/>
    <property type="molecule type" value="Transcribed_RNA"/>
</dbReference>
<evidence type="ECO:0000313" key="3">
    <source>
        <dbReference type="EMBL" id="CAD9221123.1"/>
    </source>
</evidence>
<sequence length="340" mass="38074">MEVDLYEEMLPVAVEAIARSGFGMSKEHLQKNGEELIMAFKAIFMNMDGGSTAMQRARFILPYIIPPWLIGWLPLTPMVRRKRAIEILRGKVEWVILERIKQGPVENNMRDLLDSLLSLTQLDSENSHMRKDELLSHCMTFLSAGSSTTISLMSTVLSQLALHPRCAEKLRKELLEAFPSGLESSEDVEKVDQLSYLDAVYRECIRMYPPVPVSPRVANKDTSVGNYRFPKGSYIVLPIAAIQVKKSLWGPDADLFRPERWLKSPSGGATSPFAFIPFIYGPRSCIGSRFAILETKTVVAHVMLSGLRLSIAPASEFRQFTFVSSYSGLNVRITGAGVRQ</sequence>
<comment type="similarity">
    <text evidence="1">Belongs to the cytochrome P450 family.</text>
</comment>
<keyword evidence="2" id="KW-0408">Iron</keyword>
<dbReference type="GO" id="GO:0005506">
    <property type="term" value="F:iron ion binding"/>
    <property type="evidence" value="ECO:0007669"/>
    <property type="project" value="InterPro"/>
</dbReference>
<proteinExistence type="inferred from homology"/>
<dbReference type="AlphaFoldDB" id="A0A7S1X9P9"/>
<dbReference type="InterPro" id="IPR002401">
    <property type="entry name" value="Cyt_P450_E_grp-I"/>
</dbReference>
<dbReference type="InterPro" id="IPR036396">
    <property type="entry name" value="Cyt_P450_sf"/>
</dbReference>
<keyword evidence="2" id="KW-0479">Metal-binding</keyword>
<accession>A0A7S1X9P9</accession>
<comment type="cofactor">
    <cofactor evidence="2">
        <name>heme</name>
        <dbReference type="ChEBI" id="CHEBI:30413"/>
    </cofactor>
</comment>
<dbReference type="SUPFAM" id="SSF48264">
    <property type="entry name" value="Cytochrome P450"/>
    <property type="match status" value="1"/>
</dbReference>
<protein>
    <recommendedName>
        <fullName evidence="4">Cytochrome P450</fullName>
    </recommendedName>
</protein>
<name>A0A7S1X9P9_9RHOD</name>
<feature type="binding site" description="axial binding residue" evidence="2">
    <location>
        <position position="285"/>
    </location>
    <ligand>
        <name>heme</name>
        <dbReference type="ChEBI" id="CHEBI:30413"/>
    </ligand>
    <ligandPart>
        <name>Fe</name>
        <dbReference type="ChEBI" id="CHEBI:18248"/>
    </ligandPart>
</feature>
<keyword evidence="2" id="KW-0349">Heme</keyword>
<dbReference type="PANTHER" id="PTHR24305:SF166">
    <property type="entry name" value="CYTOCHROME P450 12A4, MITOCHONDRIAL-RELATED"/>
    <property type="match status" value="1"/>
</dbReference>
<organism evidence="3">
    <name type="scientific">Compsopogon caeruleus</name>
    <dbReference type="NCBI Taxonomy" id="31354"/>
    <lineage>
        <taxon>Eukaryota</taxon>
        <taxon>Rhodophyta</taxon>
        <taxon>Compsopogonophyceae</taxon>
        <taxon>Compsopogonales</taxon>
        <taxon>Compsopogonaceae</taxon>
        <taxon>Compsopogon</taxon>
    </lineage>
</organism>
<evidence type="ECO:0008006" key="4">
    <source>
        <dbReference type="Google" id="ProtNLM"/>
    </source>
</evidence>
<reference evidence="3" key="1">
    <citation type="submission" date="2021-01" db="EMBL/GenBank/DDBJ databases">
        <authorList>
            <person name="Corre E."/>
            <person name="Pelletier E."/>
            <person name="Niang G."/>
            <person name="Scheremetjew M."/>
            <person name="Finn R."/>
            <person name="Kale V."/>
            <person name="Holt S."/>
            <person name="Cochrane G."/>
            <person name="Meng A."/>
            <person name="Brown T."/>
            <person name="Cohen L."/>
        </authorList>
    </citation>
    <scope>NUCLEOTIDE SEQUENCE</scope>
    <source>
        <strain evidence="3">SAG 36.94</strain>
    </source>
</reference>
<dbReference type="Gene3D" id="1.10.630.10">
    <property type="entry name" value="Cytochrome P450"/>
    <property type="match status" value="1"/>
</dbReference>
<evidence type="ECO:0000256" key="2">
    <source>
        <dbReference type="PIRSR" id="PIRSR602401-1"/>
    </source>
</evidence>
<dbReference type="PRINTS" id="PR00385">
    <property type="entry name" value="P450"/>
</dbReference>